<dbReference type="EMBL" id="JADCNM010000006">
    <property type="protein sequence ID" value="KAG0479041.1"/>
    <property type="molecule type" value="Genomic_DNA"/>
</dbReference>
<dbReference type="AlphaFoldDB" id="A0A835QXK9"/>
<evidence type="ECO:0000313" key="2">
    <source>
        <dbReference type="Proteomes" id="UP000639772"/>
    </source>
</evidence>
<organism evidence="1 2">
    <name type="scientific">Vanilla planifolia</name>
    <name type="common">Vanilla</name>
    <dbReference type="NCBI Taxonomy" id="51239"/>
    <lineage>
        <taxon>Eukaryota</taxon>
        <taxon>Viridiplantae</taxon>
        <taxon>Streptophyta</taxon>
        <taxon>Embryophyta</taxon>
        <taxon>Tracheophyta</taxon>
        <taxon>Spermatophyta</taxon>
        <taxon>Magnoliopsida</taxon>
        <taxon>Liliopsida</taxon>
        <taxon>Asparagales</taxon>
        <taxon>Orchidaceae</taxon>
        <taxon>Vanilloideae</taxon>
        <taxon>Vanilleae</taxon>
        <taxon>Vanilla</taxon>
    </lineage>
</organism>
<gene>
    <name evidence="1" type="ORF">HPP92_013760</name>
</gene>
<sequence length="161" mass="18445">MKESIQTNVENVQSSQVKKFFHPNYEAYCIFSICLRPQYLLSIDHSLPLSHQFCPLIIREHALNFYTLQAITMPDCVLLFDHQSHDTSTFLDSLLPLHPPQAQGNPLFSFIQLLGQRMATIVAHIVKMLNLLPSRLTIEFHKRNLGSISKALWSSIPTLML</sequence>
<dbReference type="Proteomes" id="UP000639772">
    <property type="component" value="Chromosome 6"/>
</dbReference>
<evidence type="ECO:0000313" key="1">
    <source>
        <dbReference type="EMBL" id="KAG0479041.1"/>
    </source>
</evidence>
<name>A0A835QXK9_VANPL</name>
<proteinExistence type="predicted"/>
<comment type="caution">
    <text evidence="1">The sequence shown here is derived from an EMBL/GenBank/DDBJ whole genome shotgun (WGS) entry which is preliminary data.</text>
</comment>
<accession>A0A835QXK9</accession>
<reference evidence="1 2" key="1">
    <citation type="journal article" date="2020" name="Nat. Food">
        <title>A phased Vanilla planifolia genome enables genetic improvement of flavour and production.</title>
        <authorList>
            <person name="Hasing T."/>
            <person name="Tang H."/>
            <person name="Brym M."/>
            <person name="Khazi F."/>
            <person name="Huang T."/>
            <person name="Chambers A.H."/>
        </authorList>
    </citation>
    <scope>NUCLEOTIDE SEQUENCE [LARGE SCALE GENOMIC DNA]</scope>
    <source>
        <tissue evidence="1">Leaf</tissue>
    </source>
</reference>
<protein>
    <submittedName>
        <fullName evidence="1">Uncharacterized protein</fullName>
    </submittedName>
</protein>